<name>A0A2T2XAR1_9FIRM</name>
<gene>
    <name evidence="2" type="ORF">C7B46_16630</name>
</gene>
<evidence type="ECO:0000313" key="3">
    <source>
        <dbReference type="Proteomes" id="UP000242972"/>
    </source>
</evidence>
<reference evidence="2 3" key="1">
    <citation type="journal article" date="2014" name="BMC Genomics">
        <title>Comparison of environmental and isolate Sulfobacillus genomes reveals diverse carbon, sulfur, nitrogen, and hydrogen metabolisms.</title>
        <authorList>
            <person name="Justice N.B."/>
            <person name="Norman A."/>
            <person name="Brown C.T."/>
            <person name="Singh A."/>
            <person name="Thomas B.C."/>
            <person name="Banfield J.F."/>
        </authorList>
    </citation>
    <scope>NUCLEOTIDE SEQUENCE [LARGE SCALE GENOMIC DNA]</scope>
    <source>
        <strain evidence="2">AMDSBA4</strain>
    </source>
</reference>
<comment type="caution">
    <text evidence="2">The sequence shown here is derived from an EMBL/GenBank/DDBJ whole genome shotgun (WGS) entry which is preliminary data.</text>
</comment>
<feature type="non-terminal residue" evidence="2">
    <location>
        <position position="54"/>
    </location>
</feature>
<accession>A0A2T2XAR1</accession>
<feature type="domain" description="DUF4326" evidence="1">
    <location>
        <begin position="5"/>
        <end position="54"/>
    </location>
</feature>
<dbReference type="Proteomes" id="UP000242972">
    <property type="component" value="Unassembled WGS sequence"/>
</dbReference>
<sequence length="54" mass="6108">MSSTRVVHCKKAPYDVYIGRPSKWGNPFSHKPGTQARFVVASRDAAIAAYREWI</sequence>
<proteinExistence type="predicted"/>
<evidence type="ECO:0000259" key="1">
    <source>
        <dbReference type="Pfam" id="PF14216"/>
    </source>
</evidence>
<evidence type="ECO:0000313" key="2">
    <source>
        <dbReference type="EMBL" id="PSR31594.1"/>
    </source>
</evidence>
<dbReference type="EMBL" id="PXYW01000061">
    <property type="protein sequence ID" value="PSR31594.1"/>
    <property type="molecule type" value="Genomic_DNA"/>
</dbReference>
<dbReference type="InterPro" id="IPR025475">
    <property type="entry name" value="DUF4326"/>
</dbReference>
<organism evidence="2 3">
    <name type="scientific">Sulfobacillus benefaciens</name>
    <dbReference type="NCBI Taxonomy" id="453960"/>
    <lineage>
        <taxon>Bacteria</taxon>
        <taxon>Bacillati</taxon>
        <taxon>Bacillota</taxon>
        <taxon>Clostridia</taxon>
        <taxon>Eubacteriales</taxon>
        <taxon>Clostridiales Family XVII. Incertae Sedis</taxon>
        <taxon>Sulfobacillus</taxon>
    </lineage>
</organism>
<dbReference type="AlphaFoldDB" id="A0A2T2XAR1"/>
<dbReference type="Pfam" id="PF14216">
    <property type="entry name" value="DUF4326"/>
    <property type="match status" value="1"/>
</dbReference>
<protein>
    <recommendedName>
        <fullName evidence="1">DUF4326 domain-containing protein</fullName>
    </recommendedName>
</protein>